<name>A0A2W4RLY4_9GAMM</name>
<sequence length="88" mass="10076">MSSPYSRKYAHIVKNLLLQREDLTHKTLIDMGHGWRLAAVIHYIKKRKNWPIETERDMRNVAHYRLPTGWQPGDAGATAIAHGKGATE</sequence>
<proteinExistence type="predicted"/>
<organism evidence="1 2">
    <name type="scientific">Candidatus Methylumidiphilus alinenensis</name>
    <dbReference type="NCBI Taxonomy" id="2202197"/>
    <lineage>
        <taxon>Bacteria</taxon>
        <taxon>Pseudomonadati</taxon>
        <taxon>Pseudomonadota</taxon>
        <taxon>Gammaproteobacteria</taxon>
        <taxon>Methylococcales</taxon>
        <taxon>Candidatus Methylumidiphilus</taxon>
    </lineage>
</organism>
<accession>A0A2W4RLY4</accession>
<dbReference type="Proteomes" id="UP000249396">
    <property type="component" value="Unassembled WGS sequence"/>
</dbReference>
<protein>
    <recommendedName>
        <fullName evidence="3">Winged helix-turn helix domain-containing protein</fullName>
    </recommendedName>
</protein>
<evidence type="ECO:0008006" key="3">
    <source>
        <dbReference type="Google" id="ProtNLM"/>
    </source>
</evidence>
<gene>
    <name evidence="1" type="ORF">DM484_09520</name>
</gene>
<reference evidence="1 2" key="1">
    <citation type="journal article" date="2018" name="Aquat. Microb. Ecol.">
        <title>Gammaproteobacterial methanotrophs dominate.</title>
        <authorList>
            <person name="Rissanen A.J."/>
            <person name="Saarenheimo J."/>
            <person name="Tiirola M."/>
            <person name="Peura S."/>
            <person name="Aalto S.L."/>
            <person name="Karvinen A."/>
            <person name="Nykanen H."/>
        </authorList>
    </citation>
    <scope>NUCLEOTIDE SEQUENCE [LARGE SCALE GENOMIC DNA]</scope>
    <source>
        <strain evidence="1">AMbin10</strain>
    </source>
</reference>
<dbReference type="AlphaFoldDB" id="A0A2W4RLY4"/>
<evidence type="ECO:0000313" key="2">
    <source>
        <dbReference type="Proteomes" id="UP000249396"/>
    </source>
</evidence>
<dbReference type="EMBL" id="QJPH01000278">
    <property type="protein sequence ID" value="PZN80798.1"/>
    <property type="molecule type" value="Genomic_DNA"/>
</dbReference>
<comment type="caution">
    <text evidence="1">The sequence shown here is derived from an EMBL/GenBank/DDBJ whole genome shotgun (WGS) entry which is preliminary data.</text>
</comment>
<evidence type="ECO:0000313" key="1">
    <source>
        <dbReference type="EMBL" id="PZN80798.1"/>
    </source>
</evidence>